<gene>
    <name evidence="1" type="ORF">GLW04_01220</name>
</gene>
<sequence length="52" mass="5663">MVFRIPIQLLEGFFIQADMKGSGQFIFRLLSGTPPAASVGDRMKATASHVHS</sequence>
<accession>A0A845DML4</accession>
<dbReference type="EMBL" id="WMET01000001">
    <property type="protein sequence ID" value="MYL18488.1"/>
    <property type="molecule type" value="Genomic_DNA"/>
</dbReference>
<evidence type="ECO:0000313" key="2">
    <source>
        <dbReference type="Proteomes" id="UP000460949"/>
    </source>
</evidence>
<comment type="caution">
    <text evidence="1">The sequence shown here is derived from an EMBL/GenBank/DDBJ whole genome shotgun (WGS) entry which is preliminary data.</text>
</comment>
<name>A0A845DML4_9BACI</name>
<evidence type="ECO:0000313" key="1">
    <source>
        <dbReference type="EMBL" id="MYL18488.1"/>
    </source>
</evidence>
<dbReference type="AlphaFoldDB" id="A0A845DML4"/>
<dbReference type="Proteomes" id="UP000460949">
    <property type="component" value="Unassembled WGS sequence"/>
</dbReference>
<organism evidence="1 2">
    <name type="scientific">Halobacillus litoralis</name>
    <dbReference type="NCBI Taxonomy" id="45668"/>
    <lineage>
        <taxon>Bacteria</taxon>
        <taxon>Bacillati</taxon>
        <taxon>Bacillota</taxon>
        <taxon>Bacilli</taxon>
        <taxon>Bacillales</taxon>
        <taxon>Bacillaceae</taxon>
        <taxon>Halobacillus</taxon>
    </lineage>
</organism>
<proteinExistence type="predicted"/>
<protein>
    <submittedName>
        <fullName evidence="1">Uncharacterized protein</fullName>
    </submittedName>
</protein>
<reference evidence="1 2" key="1">
    <citation type="submission" date="2019-11" db="EMBL/GenBank/DDBJ databases">
        <title>Genome sequences of 17 halophilic strains isolated from different environments.</title>
        <authorList>
            <person name="Furrow R.E."/>
        </authorList>
    </citation>
    <scope>NUCLEOTIDE SEQUENCE [LARGE SCALE GENOMIC DNA]</scope>
    <source>
        <strain evidence="1 2">22511_23_Filter</strain>
    </source>
</reference>